<protein>
    <submittedName>
        <fullName evidence="2">Uncharacterized protein</fullName>
    </submittedName>
</protein>
<organism evidence="2 3">
    <name type="scientific">Arthrobacter stackebrandtii</name>
    <dbReference type="NCBI Taxonomy" id="272161"/>
    <lineage>
        <taxon>Bacteria</taxon>
        <taxon>Bacillati</taxon>
        <taxon>Actinomycetota</taxon>
        <taxon>Actinomycetes</taxon>
        <taxon>Micrococcales</taxon>
        <taxon>Micrococcaceae</taxon>
        <taxon>Arthrobacter</taxon>
    </lineage>
</organism>
<evidence type="ECO:0000256" key="1">
    <source>
        <dbReference type="SAM" id="MobiDB-lite"/>
    </source>
</evidence>
<evidence type="ECO:0000313" key="3">
    <source>
        <dbReference type="Proteomes" id="UP000711614"/>
    </source>
</evidence>
<proteinExistence type="predicted"/>
<keyword evidence="3" id="KW-1185">Reference proteome</keyword>
<dbReference type="Proteomes" id="UP000711614">
    <property type="component" value="Unassembled WGS sequence"/>
</dbReference>
<gene>
    <name evidence="2" type="ORF">JOF48_000774</name>
</gene>
<comment type="caution">
    <text evidence="2">The sequence shown here is derived from an EMBL/GenBank/DDBJ whole genome shotgun (WGS) entry which is preliminary data.</text>
</comment>
<sequence length="47" mass="4709">MSSQEPSELPEIHEGGYGAPMVEDEIPPEGAAAPPEDGGEEAEGGSA</sequence>
<name>A0ABS4YTP4_9MICC</name>
<feature type="region of interest" description="Disordered" evidence="1">
    <location>
        <begin position="1"/>
        <end position="47"/>
    </location>
</feature>
<reference evidence="2 3" key="1">
    <citation type="submission" date="2021-03" db="EMBL/GenBank/DDBJ databases">
        <title>Sequencing the genomes of 1000 actinobacteria strains.</title>
        <authorList>
            <person name="Klenk H.-P."/>
        </authorList>
    </citation>
    <scope>NUCLEOTIDE SEQUENCE [LARGE SCALE GENOMIC DNA]</scope>
    <source>
        <strain evidence="2 3">DSM 16005</strain>
    </source>
</reference>
<evidence type="ECO:0000313" key="2">
    <source>
        <dbReference type="EMBL" id="MBP2411975.1"/>
    </source>
</evidence>
<feature type="compositionally biased region" description="Acidic residues" evidence="1">
    <location>
        <begin position="37"/>
        <end position="47"/>
    </location>
</feature>
<dbReference type="RefSeq" id="WP_209677473.1">
    <property type="nucleotide sequence ID" value="NZ_JAGIOI010000001.1"/>
</dbReference>
<accession>A0ABS4YTP4</accession>
<dbReference type="EMBL" id="JAGIOI010000001">
    <property type="protein sequence ID" value="MBP2411975.1"/>
    <property type="molecule type" value="Genomic_DNA"/>
</dbReference>